<gene>
    <name evidence="1" type="ORF">SAMN04488010_1805</name>
</gene>
<dbReference type="InterPro" id="IPR036388">
    <property type="entry name" value="WH-like_DNA-bd_sf"/>
</dbReference>
<dbReference type="EMBL" id="FOYX01000001">
    <property type="protein sequence ID" value="SFR66679.1"/>
    <property type="molecule type" value="Genomic_DNA"/>
</dbReference>
<name>A0A1I6IJ41_9FLAO</name>
<evidence type="ECO:0000313" key="1">
    <source>
        <dbReference type="EMBL" id="SFR66679.1"/>
    </source>
</evidence>
<dbReference type="Gene3D" id="1.10.10.10">
    <property type="entry name" value="Winged helix-like DNA-binding domain superfamily/Winged helix DNA-binding domain"/>
    <property type="match status" value="1"/>
</dbReference>
<dbReference type="InterPro" id="IPR013324">
    <property type="entry name" value="RNA_pol_sigma_r3/r4-like"/>
</dbReference>
<dbReference type="SUPFAM" id="SSF88659">
    <property type="entry name" value="Sigma3 and sigma4 domains of RNA polymerase sigma factors"/>
    <property type="match status" value="1"/>
</dbReference>
<dbReference type="STRING" id="440514.SAMN04488010_1805"/>
<accession>A0A1I6IJ41</accession>
<reference evidence="2" key="1">
    <citation type="submission" date="2016-10" db="EMBL/GenBank/DDBJ databases">
        <authorList>
            <person name="Varghese N."/>
            <person name="Submissions S."/>
        </authorList>
    </citation>
    <scope>NUCLEOTIDE SEQUENCE [LARGE SCALE GENOMIC DNA]</scope>
    <source>
        <strain evidence="2">DSM 19891</strain>
    </source>
</reference>
<organism evidence="1 2">
    <name type="scientific">Maribacter stanieri</name>
    <dbReference type="NCBI Taxonomy" id="440514"/>
    <lineage>
        <taxon>Bacteria</taxon>
        <taxon>Pseudomonadati</taxon>
        <taxon>Bacteroidota</taxon>
        <taxon>Flavobacteriia</taxon>
        <taxon>Flavobacteriales</taxon>
        <taxon>Flavobacteriaceae</taxon>
        <taxon>Maribacter</taxon>
    </lineage>
</organism>
<dbReference type="Proteomes" id="UP000199462">
    <property type="component" value="Unassembled WGS sequence"/>
</dbReference>
<keyword evidence="2" id="KW-1185">Reference proteome</keyword>
<proteinExistence type="predicted"/>
<sequence>MAKTKDIYTDKLEYDFQQFYKELEDFNYDLKEFIHGSLKAAENQGHLDKGYYKADEILDEIYIEIYENYSLITDISEFQRLLFRAGINKLEAIKSEEVPDDITYHSLLKAELKSLNENFTTDGDGDRIMFEELDDISYVQNKGWLDNIFLYEPLERQLVHKLGLNEAALLSVEKRKLLWVLYSTIPERSKTVVELLVFGNQDLKTIAEILDVPLEFVDRIIFKVKERFRLV</sequence>
<dbReference type="RefSeq" id="WP_091902708.1">
    <property type="nucleotide sequence ID" value="NZ_CANMGB010000001.1"/>
</dbReference>
<evidence type="ECO:0000313" key="2">
    <source>
        <dbReference type="Proteomes" id="UP000199462"/>
    </source>
</evidence>
<protein>
    <submittedName>
        <fullName evidence="1">Uncharacterized protein</fullName>
    </submittedName>
</protein>
<dbReference type="AlphaFoldDB" id="A0A1I6IJ41"/>